<dbReference type="Pfam" id="PF04542">
    <property type="entry name" value="Sigma70_r2"/>
    <property type="match status" value="1"/>
</dbReference>
<dbReference type="PANTHER" id="PTHR43133">
    <property type="entry name" value="RNA POLYMERASE ECF-TYPE SIGMA FACTO"/>
    <property type="match status" value="1"/>
</dbReference>
<proteinExistence type="inferred from homology"/>
<dbReference type="InterPro" id="IPR039425">
    <property type="entry name" value="RNA_pol_sigma-70-like"/>
</dbReference>
<name>A0A1H7QNZ7_OLID1</name>
<dbReference type="NCBIfam" id="TIGR02937">
    <property type="entry name" value="sigma70-ECF"/>
    <property type="match status" value="1"/>
</dbReference>
<evidence type="ECO:0000256" key="2">
    <source>
        <dbReference type="ARBA" id="ARBA00023015"/>
    </source>
</evidence>
<dbReference type="RefSeq" id="WP_093324999.1">
    <property type="nucleotide sequence ID" value="NZ_FOAF01000002.1"/>
</dbReference>
<dbReference type="Gene3D" id="1.10.1740.10">
    <property type="match status" value="1"/>
</dbReference>
<dbReference type="STRING" id="407022.SAMN05661044_02659"/>
<dbReference type="InterPro" id="IPR013324">
    <property type="entry name" value="RNA_pol_sigma_r3/r4-like"/>
</dbReference>
<dbReference type="SUPFAM" id="SSF88659">
    <property type="entry name" value="Sigma3 and sigma4 domains of RNA polymerase sigma factors"/>
    <property type="match status" value="1"/>
</dbReference>
<evidence type="ECO:0000313" key="7">
    <source>
        <dbReference type="EMBL" id="SEL49325.1"/>
    </source>
</evidence>
<feature type="domain" description="RNA polymerase sigma-70 region 2" evidence="5">
    <location>
        <begin position="28"/>
        <end position="91"/>
    </location>
</feature>
<evidence type="ECO:0000259" key="5">
    <source>
        <dbReference type="Pfam" id="PF04542"/>
    </source>
</evidence>
<dbReference type="InterPro" id="IPR013325">
    <property type="entry name" value="RNA_pol_sigma_r2"/>
</dbReference>
<evidence type="ECO:0000313" key="8">
    <source>
        <dbReference type="Proteomes" id="UP000199421"/>
    </source>
</evidence>
<dbReference type="InterPro" id="IPR007627">
    <property type="entry name" value="RNA_pol_sigma70_r2"/>
</dbReference>
<dbReference type="EMBL" id="FOAF01000002">
    <property type="protein sequence ID" value="SEL49325.1"/>
    <property type="molecule type" value="Genomic_DNA"/>
</dbReference>
<dbReference type="GO" id="GO:0006352">
    <property type="term" value="P:DNA-templated transcription initiation"/>
    <property type="evidence" value="ECO:0007669"/>
    <property type="project" value="InterPro"/>
</dbReference>
<dbReference type="GO" id="GO:0003677">
    <property type="term" value="F:DNA binding"/>
    <property type="evidence" value="ECO:0007669"/>
    <property type="project" value="InterPro"/>
</dbReference>
<keyword evidence="8" id="KW-1185">Reference proteome</keyword>
<feature type="domain" description="RNA polymerase sigma factor 70 region 4 type 2" evidence="6">
    <location>
        <begin position="125"/>
        <end position="174"/>
    </location>
</feature>
<reference evidence="8" key="1">
    <citation type="submission" date="2016-10" db="EMBL/GenBank/DDBJ databases">
        <authorList>
            <person name="Varghese N."/>
            <person name="Submissions S."/>
        </authorList>
    </citation>
    <scope>NUCLEOTIDE SEQUENCE [LARGE SCALE GENOMIC DNA]</scope>
    <source>
        <strain evidence="8">DSM 18733</strain>
    </source>
</reference>
<evidence type="ECO:0000256" key="3">
    <source>
        <dbReference type="ARBA" id="ARBA00023082"/>
    </source>
</evidence>
<dbReference type="PANTHER" id="PTHR43133:SF46">
    <property type="entry name" value="RNA POLYMERASE SIGMA-70 FACTOR ECF SUBFAMILY"/>
    <property type="match status" value="1"/>
</dbReference>
<dbReference type="InterPro" id="IPR013249">
    <property type="entry name" value="RNA_pol_sigma70_r4_t2"/>
</dbReference>
<keyword evidence="4" id="KW-0804">Transcription</keyword>
<dbReference type="SUPFAM" id="SSF88946">
    <property type="entry name" value="Sigma2 domain of RNA polymerase sigma factors"/>
    <property type="match status" value="1"/>
</dbReference>
<dbReference type="InterPro" id="IPR014284">
    <property type="entry name" value="RNA_pol_sigma-70_dom"/>
</dbReference>
<dbReference type="GO" id="GO:0016987">
    <property type="term" value="F:sigma factor activity"/>
    <property type="evidence" value="ECO:0007669"/>
    <property type="project" value="UniProtKB-KW"/>
</dbReference>
<dbReference type="Proteomes" id="UP000199421">
    <property type="component" value="Unassembled WGS sequence"/>
</dbReference>
<evidence type="ECO:0000259" key="6">
    <source>
        <dbReference type="Pfam" id="PF08281"/>
    </source>
</evidence>
<sequence>MLLSKVENEHILLQRIAMDDEQAFRELFISYHHEIGSFINSLLHDRETTLEVVQDIFVKVWLNRAQLLEINNFTAYLFIITRNHVLNKIRQLLREKEKHDSYLQSAITLENTALEEQQDIEKRYQLIERAVNNLPPQQQKVFTLRQQGLKNPEIARILNISTVSVAKYQQLALRFINDYVKAYSVITPLLYIYLS</sequence>
<comment type="similarity">
    <text evidence="1">Belongs to the sigma-70 factor family. ECF subfamily.</text>
</comment>
<keyword evidence="2" id="KW-0805">Transcription regulation</keyword>
<dbReference type="Pfam" id="PF08281">
    <property type="entry name" value="Sigma70_r4_2"/>
    <property type="match status" value="1"/>
</dbReference>
<protein>
    <submittedName>
        <fullName evidence="7">RNA polymerase sigma-70 factor, ECF subfamily</fullName>
    </submittedName>
</protein>
<evidence type="ECO:0000256" key="4">
    <source>
        <dbReference type="ARBA" id="ARBA00023163"/>
    </source>
</evidence>
<dbReference type="InterPro" id="IPR036388">
    <property type="entry name" value="WH-like_DNA-bd_sf"/>
</dbReference>
<organism evidence="7 8">
    <name type="scientific">Olivibacter domesticus</name>
    <name type="common">Pseudosphingobacterium domesticum</name>
    <dbReference type="NCBI Taxonomy" id="407022"/>
    <lineage>
        <taxon>Bacteria</taxon>
        <taxon>Pseudomonadati</taxon>
        <taxon>Bacteroidota</taxon>
        <taxon>Sphingobacteriia</taxon>
        <taxon>Sphingobacteriales</taxon>
        <taxon>Sphingobacteriaceae</taxon>
        <taxon>Olivibacter</taxon>
    </lineage>
</organism>
<dbReference type="Gene3D" id="1.10.10.10">
    <property type="entry name" value="Winged helix-like DNA-binding domain superfamily/Winged helix DNA-binding domain"/>
    <property type="match status" value="1"/>
</dbReference>
<accession>A0A1H7QNZ7</accession>
<dbReference type="AlphaFoldDB" id="A0A1H7QNZ7"/>
<dbReference type="OrthoDB" id="799938at2"/>
<evidence type="ECO:0000256" key="1">
    <source>
        <dbReference type="ARBA" id="ARBA00010641"/>
    </source>
</evidence>
<gene>
    <name evidence="7" type="ORF">SAMN05661044_02659</name>
</gene>
<keyword evidence="3" id="KW-0731">Sigma factor</keyword>